<keyword evidence="1" id="KW-0677">Repeat</keyword>
<dbReference type="Proteomes" id="UP001177003">
    <property type="component" value="Chromosome 8"/>
</dbReference>
<dbReference type="InterPro" id="IPR016024">
    <property type="entry name" value="ARM-type_fold"/>
</dbReference>
<organism evidence="3 4">
    <name type="scientific">Lactuca saligna</name>
    <name type="common">Willowleaf lettuce</name>
    <dbReference type="NCBI Taxonomy" id="75948"/>
    <lineage>
        <taxon>Eukaryota</taxon>
        <taxon>Viridiplantae</taxon>
        <taxon>Streptophyta</taxon>
        <taxon>Embryophyta</taxon>
        <taxon>Tracheophyta</taxon>
        <taxon>Spermatophyta</taxon>
        <taxon>Magnoliopsida</taxon>
        <taxon>eudicotyledons</taxon>
        <taxon>Gunneridae</taxon>
        <taxon>Pentapetalae</taxon>
        <taxon>asterids</taxon>
        <taxon>campanulids</taxon>
        <taxon>Asterales</taxon>
        <taxon>Asteraceae</taxon>
        <taxon>Cichorioideae</taxon>
        <taxon>Cichorieae</taxon>
        <taxon>Lactucinae</taxon>
        <taxon>Lactuca</taxon>
    </lineage>
</organism>
<proteinExistence type="predicted"/>
<accession>A0AA35ZSR0</accession>
<dbReference type="PANTHER" id="PTHR12696">
    <property type="entry name" value="TIP120"/>
    <property type="match status" value="1"/>
</dbReference>
<reference evidence="3" key="1">
    <citation type="submission" date="2023-04" db="EMBL/GenBank/DDBJ databases">
        <authorList>
            <person name="Vijverberg K."/>
            <person name="Xiong W."/>
            <person name="Schranz E."/>
        </authorList>
    </citation>
    <scope>NUCLEOTIDE SEQUENCE</scope>
</reference>
<evidence type="ECO:0000313" key="4">
    <source>
        <dbReference type="Proteomes" id="UP001177003"/>
    </source>
</evidence>
<protein>
    <submittedName>
        <fullName evidence="3">Uncharacterized protein</fullName>
    </submittedName>
</protein>
<evidence type="ECO:0000313" key="3">
    <source>
        <dbReference type="EMBL" id="CAI9297007.1"/>
    </source>
</evidence>
<dbReference type="SUPFAM" id="SSF48371">
    <property type="entry name" value="ARM repeat"/>
    <property type="match status" value="1"/>
</dbReference>
<dbReference type="EMBL" id="OX465084">
    <property type="protein sequence ID" value="CAI9297007.1"/>
    <property type="molecule type" value="Genomic_DNA"/>
</dbReference>
<dbReference type="InterPro" id="IPR011989">
    <property type="entry name" value="ARM-like"/>
</dbReference>
<keyword evidence="2" id="KW-0833">Ubl conjugation pathway</keyword>
<dbReference type="AlphaFoldDB" id="A0AA35ZSR0"/>
<gene>
    <name evidence="3" type="ORF">LSALG_LOCUS35846</name>
</gene>
<dbReference type="GO" id="GO:0010265">
    <property type="term" value="P:SCF complex assembly"/>
    <property type="evidence" value="ECO:0007669"/>
    <property type="project" value="InterPro"/>
</dbReference>
<name>A0AA35ZSR0_LACSI</name>
<evidence type="ECO:0000256" key="1">
    <source>
        <dbReference type="ARBA" id="ARBA00022737"/>
    </source>
</evidence>
<sequence length="205" mass="23082">MDTLTQCLKQCLHCPPCLSSSSSRSCSVAHRCHMASQNKSLRTRIVLVIVFHLQMTYKSATKNVTTSKHAISTPVLFVVGERYYKVTADALRVCGELVRANIEVSNFDFKPYVHPIYNAILSRLTNRDQDQEVKECAISCMGLVVSTFGDHLTAKLLACLPVLVDRMGNEIPRLTTVKLNWNSRFHSMACLVPNGRNQFHQIKKN</sequence>
<keyword evidence="4" id="KW-1185">Reference proteome</keyword>
<dbReference type="Pfam" id="PF25782">
    <property type="entry name" value="TPR_CAND1"/>
    <property type="match status" value="1"/>
</dbReference>
<dbReference type="InterPro" id="IPR039852">
    <property type="entry name" value="CAND1/CAND2"/>
</dbReference>
<dbReference type="Gene3D" id="1.25.10.10">
    <property type="entry name" value="Leucine-rich Repeat Variant"/>
    <property type="match status" value="1"/>
</dbReference>
<evidence type="ECO:0000256" key="2">
    <source>
        <dbReference type="ARBA" id="ARBA00022786"/>
    </source>
</evidence>